<evidence type="ECO:0000259" key="1">
    <source>
        <dbReference type="Pfam" id="PF03190"/>
    </source>
</evidence>
<name>A0A6S6S948_9BACT</name>
<keyword evidence="2" id="KW-0418">Kinase</keyword>
<dbReference type="SUPFAM" id="SSF48208">
    <property type="entry name" value="Six-hairpin glycosidases"/>
    <property type="match status" value="2"/>
</dbReference>
<gene>
    <name evidence="2" type="ORF">HELGO_WM10169</name>
</gene>
<dbReference type="GO" id="GO:0004798">
    <property type="term" value="F:dTMP kinase activity"/>
    <property type="evidence" value="ECO:0007669"/>
    <property type="project" value="UniProtKB-EC"/>
</dbReference>
<dbReference type="AlphaFoldDB" id="A0A6S6S948"/>
<proteinExistence type="predicted"/>
<dbReference type="PANTHER" id="PTHR42899:SF1">
    <property type="entry name" value="SPERMATOGENESIS-ASSOCIATED PROTEIN 20"/>
    <property type="match status" value="1"/>
</dbReference>
<dbReference type="PIRSF" id="PIRSF006402">
    <property type="entry name" value="UCP006402_thioredoxin"/>
    <property type="match status" value="1"/>
</dbReference>
<evidence type="ECO:0000313" key="2">
    <source>
        <dbReference type="EMBL" id="CAA6801039.1"/>
    </source>
</evidence>
<accession>A0A6S6S948</accession>
<dbReference type="EC" id="2.7.4.9" evidence="2"/>
<dbReference type="GO" id="GO:0005975">
    <property type="term" value="P:carbohydrate metabolic process"/>
    <property type="evidence" value="ECO:0007669"/>
    <property type="project" value="InterPro"/>
</dbReference>
<organism evidence="2">
    <name type="scientific">uncultured Sulfurovum sp</name>
    <dbReference type="NCBI Taxonomy" id="269237"/>
    <lineage>
        <taxon>Bacteria</taxon>
        <taxon>Pseudomonadati</taxon>
        <taxon>Campylobacterota</taxon>
        <taxon>Epsilonproteobacteria</taxon>
        <taxon>Campylobacterales</taxon>
        <taxon>Sulfurovaceae</taxon>
        <taxon>Sulfurovum</taxon>
        <taxon>environmental samples</taxon>
    </lineage>
</organism>
<feature type="domain" description="Spermatogenesis-associated protein 20-like TRX" evidence="1">
    <location>
        <begin position="6"/>
        <end position="153"/>
    </location>
</feature>
<dbReference type="InterPro" id="IPR008928">
    <property type="entry name" value="6-hairpin_glycosidase_sf"/>
</dbReference>
<dbReference type="Gene3D" id="3.40.30.10">
    <property type="entry name" value="Glutaredoxin"/>
    <property type="match status" value="1"/>
</dbReference>
<keyword evidence="2" id="KW-0808">Transferase</keyword>
<protein>
    <submittedName>
        <fullName evidence="2">Thymidylate kinase (EC)</fullName>
        <ecNumber evidence="2">2.7.4.9</ecNumber>
    </submittedName>
</protein>
<dbReference type="Gene3D" id="1.50.10.20">
    <property type="match status" value="1"/>
</dbReference>
<dbReference type="Pfam" id="PF03190">
    <property type="entry name" value="Thioredox_DsbH"/>
    <property type="match status" value="1"/>
</dbReference>
<sequence>MSDTQKKEQIYWYSYSEENLKKAQHENKSIFLFIYNSHSQWFQKMQEESFNDSVIIELLNARFIPILVNKDEHPDIERYYHKVYTLMNRETTGSPLSLFLTAKLEPFYAGSFIPAQDIDDQLSLESLLRIISKKYITDYDTLAQKGQEVLSHINVQDKSIQATKLNSTITQTIQQHVEKLLDPQFGGFSKAPKFPNTTTLHLLFDLYQLEHNEQILNAITLSLDNMIKGGFYDLENGGFYQYSKDSAWKEPYTVKTTYDNAQLIELYLRAYAISKNEKYKNVAFQSINFMLAQRKHTKFFSLENEIIITSWNALMVKALFLASSFDKKYQVHALETLEAILSELYVSGTLYHTKEINEKAHVKAVLEDYSSLGETLIIAYQNTLDESFLIMATQFTNLIVEQYYEQARWVYSTGNFKVRENIHDIDIPSSIASAVSLLLSIASLVDNNYKKFVFKTLELHSFTLMRQPLSSPKLTQMLLRYLKDDIIIKSNENLLKKHIDEKEEFSYPYVYFKIVKQENLNIDNSHSTLRTEKTFEEVKQYLKNL</sequence>
<dbReference type="InterPro" id="IPR004879">
    <property type="entry name" value="Ssp411-like_TRX"/>
</dbReference>
<dbReference type="InterPro" id="IPR024705">
    <property type="entry name" value="Ssp411"/>
</dbReference>
<dbReference type="PANTHER" id="PTHR42899">
    <property type="entry name" value="SPERMATOGENESIS-ASSOCIATED PROTEIN 20"/>
    <property type="match status" value="1"/>
</dbReference>
<dbReference type="SUPFAM" id="SSF52833">
    <property type="entry name" value="Thioredoxin-like"/>
    <property type="match status" value="1"/>
</dbReference>
<dbReference type="InterPro" id="IPR036249">
    <property type="entry name" value="Thioredoxin-like_sf"/>
</dbReference>
<dbReference type="EMBL" id="CACVAU010000002">
    <property type="protein sequence ID" value="CAA6801039.1"/>
    <property type="molecule type" value="Genomic_DNA"/>
</dbReference>
<reference evidence="2" key="1">
    <citation type="submission" date="2020-01" db="EMBL/GenBank/DDBJ databases">
        <authorList>
            <person name="Meier V. D."/>
            <person name="Meier V D."/>
        </authorList>
    </citation>
    <scope>NUCLEOTIDE SEQUENCE</scope>
    <source>
        <strain evidence="2">HLG_WM_MAG_05</strain>
    </source>
</reference>